<evidence type="ECO:0000313" key="1">
    <source>
        <dbReference type="EMBL" id="KKN63475.1"/>
    </source>
</evidence>
<dbReference type="EMBL" id="LAZR01000588">
    <property type="protein sequence ID" value="KKN63475.1"/>
    <property type="molecule type" value="Genomic_DNA"/>
</dbReference>
<proteinExistence type="predicted"/>
<sequence length="71" mass="8162">MAEFRYLYGAVYILENVKAKRVKVGTTINNVVDRLRDVNGKWLSMKVTCQICGGRRLAIKGTLMPPTYRKR</sequence>
<dbReference type="AlphaFoldDB" id="A0A0F9S3R5"/>
<protein>
    <submittedName>
        <fullName evidence="1">Uncharacterized protein</fullName>
    </submittedName>
</protein>
<comment type="caution">
    <text evidence="1">The sequence shown here is derived from an EMBL/GenBank/DDBJ whole genome shotgun (WGS) entry which is preliminary data.</text>
</comment>
<name>A0A0F9S3R5_9ZZZZ</name>
<gene>
    <name evidence="1" type="ORF">LCGC14_0501360</name>
</gene>
<organism evidence="1">
    <name type="scientific">marine sediment metagenome</name>
    <dbReference type="NCBI Taxonomy" id="412755"/>
    <lineage>
        <taxon>unclassified sequences</taxon>
        <taxon>metagenomes</taxon>
        <taxon>ecological metagenomes</taxon>
    </lineage>
</organism>
<accession>A0A0F9S3R5</accession>
<reference evidence="1" key="1">
    <citation type="journal article" date="2015" name="Nature">
        <title>Complex archaea that bridge the gap between prokaryotes and eukaryotes.</title>
        <authorList>
            <person name="Spang A."/>
            <person name="Saw J.H."/>
            <person name="Jorgensen S.L."/>
            <person name="Zaremba-Niedzwiedzka K."/>
            <person name="Martijn J."/>
            <person name="Lind A.E."/>
            <person name="van Eijk R."/>
            <person name="Schleper C."/>
            <person name="Guy L."/>
            <person name="Ettema T.J."/>
        </authorList>
    </citation>
    <scope>NUCLEOTIDE SEQUENCE</scope>
</reference>